<accession>A0A7X5X9W7</accession>
<evidence type="ECO:0000313" key="2">
    <source>
        <dbReference type="Proteomes" id="UP000536624"/>
    </source>
</evidence>
<dbReference type="GO" id="GO:0006355">
    <property type="term" value="P:regulation of DNA-templated transcription"/>
    <property type="evidence" value="ECO:0007669"/>
    <property type="project" value="InterPro"/>
</dbReference>
<dbReference type="AlphaFoldDB" id="A0A7X5X9W7"/>
<sequence length="115" mass="12108">MVRGDRVDSVEYARRVNAAADLAGAGVPVAAAARTLASRYGVSVRQARRYLEQAVAAGHLEVPESSVVFTVKLPESLAGQIRARAHESDRAISAVVAQALAEFLQRDAPEGRPGG</sequence>
<dbReference type="EMBL" id="JAALLH010000001">
    <property type="protein sequence ID" value="NIY69313.1"/>
    <property type="molecule type" value="Genomic_DNA"/>
</dbReference>
<dbReference type="RefSeq" id="WP_167503955.1">
    <property type="nucleotide sequence ID" value="NZ_JAALLH010000001.1"/>
</dbReference>
<dbReference type="SUPFAM" id="SSF47598">
    <property type="entry name" value="Ribbon-helix-helix"/>
    <property type="match status" value="1"/>
</dbReference>
<reference evidence="1 2" key="1">
    <citation type="submission" date="2020-02" db="EMBL/GenBank/DDBJ databases">
        <title>Streptomyces malaysiensis DSM14702 (JHCC583434, PFL_A843) Genome sequencing and assembly.</title>
        <authorList>
            <person name="Samborskyy M."/>
        </authorList>
    </citation>
    <scope>NUCLEOTIDE SEQUENCE [LARGE SCALE GENOMIC DNA]</scope>
    <source>
        <strain evidence="1 2">DSM 14702</strain>
    </source>
</reference>
<evidence type="ECO:0000313" key="1">
    <source>
        <dbReference type="EMBL" id="NIY69313.1"/>
    </source>
</evidence>
<dbReference type="InterPro" id="IPR010985">
    <property type="entry name" value="Ribbon_hlx_hlx"/>
</dbReference>
<dbReference type="Proteomes" id="UP000536624">
    <property type="component" value="Unassembled WGS sequence"/>
</dbReference>
<name>A0A7X5X9W7_STRMQ</name>
<proteinExistence type="predicted"/>
<organism evidence="1 2">
    <name type="scientific">Streptomyces malaysiensis</name>
    <dbReference type="NCBI Taxonomy" id="92644"/>
    <lineage>
        <taxon>Bacteria</taxon>
        <taxon>Bacillati</taxon>
        <taxon>Actinomycetota</taxon>
        <taxon>Actinomycetes</taxon>
        <taxon>Kitasatosporales</taxon>
        <taxon>Streptomycetaceae</taxon>
        <taxon>Streptomyces</taxon>
        <taxon>Streptomyces violaceusniger group</taxon>
    </lineage>
</organism>
<gene>
    <name evidence="1" type="ORF">SMALB_7428</name>
</gene>
<protein>
    <submittedName>
        <fullName evidence="1">Extracellular solute-binding protein</fullName>
    </submittedName>
</protein>
<comment type="caution">
    <text evidence="1">The sequence shown here is derived from an EMBL/GenBank/DDBJ whole genome shotgun (WGS) entry which is preliminary data.</text>
</comment>